<dbReference type="InterPro" id="IPR015421">
    <property type="entry name" value="PyrdxlP-dep_Trfase_major"/>
</dbReference>
<sequence length="321" mass="35098">MDSAQFREAARTAIDEITNYYDNVSSQRVVSDVKPGYLRPLLPSSAPLEGESWTDIHADIESKILPGITYWASLRFMAFFLCSSSYPAALAEMYFNTFNGAYFNWICSLAVIELEIIVMDWLMKALGLPKCYLSGGSTYGGGVIHGNASEAILTVMCAARDKYLAAVTKGMDEDSVWHVRSKLVALGSPGSHLSTKKAAQVLGVRFVAIPVTEEDGFAMTGRAVTKTVAELRAQGLEPFYLTATIGTTDVCGVNDFTGIVEALSPIAGIERDVWVYVDAAYAGSALLLKENQPLTTLMANFHSFNFNPHKWMLTTFNYSTI</sequence>
<keyword evidence="9" id="KW-1185">Reference proteome</keyword>
<dbReference type="PRINTS" id="PR00800">
    <property type="entry name" value="YHDCRBOXLASE"/>
</dbReference>
<reference evidence="8" key="2">
    <citation type="submission" date="2020-11" db="EMBL/GenBank/DDBJ databases">
        <title>The chromosome-scale genome resource for two endophytic Fusarium species: F. culmorum and F. pseudograminearum.</title>
        <authorList>
            <person name="Yuan Z."/>
        </authorList>
    </citation>
    <scope>NUCLEOTIDE SEQUENCE</scope>
    <source>
        <strain evidence="8">Class2-1B</strain>
    </source>
</reference>
<dbReference type="PANTHER" id="PTHR11999">
    <property type="entry name" value="GROUP II PYRIDOXAL-5-PHOSPHATE DECARBOXYLASE"/>
    <property type="match status" value="1"/>
</dbReference>
<comment type="cofactor">
    <cofactor evidence="1 5 6">
        <name>pyridoxal 5'-phosphate</name>
        <dbReference type="ChEBI" id="CHEBI:597326"/>
    </cofactor>
</comment>
<dbReference type="Proteomes" id="UP000241587">
    <property type="component" value="Unassembled WGS sequence"/>
</dbReference>
<protein>
    <submittedName>
        <fullName evidence="7">Aromatic-L-amino-acid decarboxylase</fullName>
    </submittedName>
</protein>
<evidence type="ECO:0000256" key="3">
    <source>
        <dbReference type="ARBA" id="ARBA00022898"/>
    </source>
</evidence>
<dbReference type="InterPro" id="IPR010977">
    <property type="entry name" value="Aromatic_deC"/>
</dbReference>
<dbReference type="Gene3D" id="1.20.1340.10">
    <property type="entry name" value="dopa decarboxylase, N-terminal domain"/>
    <property type="match status" value="1"/>
</dbReference>
<dbReference type="GO" id="GO:0030170">
    <property type="term" value="F:pyridoxal phosphate binding"/>
    <property type="evidence" value="ECO:0007669"/>
    <property type="project" value="InterPro"/>
</dbReference>
<dbReference type="EMBL" id="CP064749">
    <property type="protein sequence ID" value="QPC63303.1"/>
    <property type="molecule type" value="Genomic_DNA"/>
</dbReference>
<dbReference type="InterPro" id="IPR002129">
    <property type="entry name" value="PyrdxlP-dep_de-COase"/>
</dbReference>
<dbReference type="SUPFAM" id="SSF53383">
    <property type="entry name" value="PLP-dependent transferases"/>
    <property type="match status" value="1"/>
</dbReference>
<feature type="modified residue" description="N6-(pyridoxal phosphate)lysine" evidence="5">
    <location>
        <position position="310"/>
    </location>
</feature>
<dbReference type="Proteomes" id="UP000663297">
    <property type="component" value="Chromosome 3"/>
</dbReference>
<dbReference type="GO" id="GO:0005737">
    <property type="term" value="C:cytoplasm"/>
    <property type="evidence" value="ECO:0007669"/>
    <property type="project" value="TreeGrafter"/>
</dbReference>
<gene>
    <name evidence="7" type="ORF">FCULG_00011946</name>
    <name evidence="8" type="ORF">HYE67_005534</name>
</gene>
<dbReference type="InterPro" id="IPR015424">
    <property type="entry name" value="PyrdxlP-dep_Trfase"/>
</dbReference>
<accession>A0A2T4GFP8</accession>
<evidence type="ECO:0000256" key="6">
    <source>
        <dbReference type="RuleBase" id="RU000382"/>
    </source>
</evidence>
<dbReference type="Gene3D" id="3.40.640.10">
    <property type="entry name" value="Type I PLP-dependent aspartate aminotransferase-like (Major domain)"/>
    <property type="match status" value="1"/>
</dbReference>
<dbReference type="Pfam" id="PF00282">
    <property type="entry name" value="Pyridoxal_deC"/>
    <property type="match status" value="1"/>
</dbReference>
<evidence type="ECO:0000313" key="8">
    <source>
        <dbReference type="EMBL" id="QPC63303.1"/>
    </source>
</evidence>
<evidence type="ECO:0000256" key="4">
    <source>
        <dbReference type="ARBA" id="ARBA00023239"/>
    </source>
</evidence>
<dbReference type="GO" id="GO:0019752">
    <property type="term" value="P:carboxylic acid metabolic process"/>
    <property type="evidence" value="ECO:0007669"/>
    <property type="project" value="InterPro"/>
</dbReference>
<organism evidence="7 9">
    <name type="scientific">Fusarium culmorum</name>
    <dbReference type="NCBI Taxonomy" id="5516"/>
    <lineage>
        <taxon>Eukaryota</taxon>
        <taxon>Fungi</taxon>
        <taxon>Dikarya</taxon>
        <taxon>Ascomycota</taxon>
        <taxon>Pezizomycotina</taxon>
        <taxon>Sordariomycetes</taxon>
        <taxon>Hypocreomycetidae</taxon>
        <taxon>Hypocreales</taxon>
        <taxon>Nectriaceae</taxon>
        <taxon>Fusarium</taxon>
    </lineage>
</organism>
<dbReference type="OrthoDB" id="639767at2759"/>
<evidence type="ECO:0000256" key="2">
    <source>
        <dbReference type="ARBA" id="ARBA00022793"/>
    </source>
</evidence>
<dbReference type="GO" id="GO:0006520">
    <property type="term" value="P:amino acid metabolic process"/>
    <property type="evidence" value="ECO:0007669"/>
    <property type="project" value="InterPro"/>
</dbReference>
<dbReference type="AlphaFoldDB" id="A0A2T4GFP8"/>
<evidence type="ECO:0000313" key="7">
    <source>
        <dbReference type="EMBL" id="PTD02361.1"/>
    </source>
</evidence>
<proteinExistence type="inferred from homology"/>
<evidence type="ECO:0000313" key="9">
    <source>
        <dbReference type="Proteomes" id="UP000241587"/>
    </source>
</evidence>
<name>A0A2T4GFP8_FUSCU</name>
<keyword evidence="4 6" id="KW-0456">Lyase</keyword>
<evidence type="ECO:0000256" key="5">
    <source>
        <dbReference type="PIRSR" id="PIRSR602129-50"/>
    </source>
</evidence>
<keyword evidence="3 5" id="KW-0663">Pyridoxal phosphate</keyword>
<dbReference type="PANTHER" id="PTHR11999:SF70">
    <property type="entry name" value="MIP05841P"/>
    <property type="match status" value="1"/>
</dbReference>
<dbReference type="GO" id="GO:0016831">
    <property type="term" value="F:carboxy-lyase activity"/>
    <property type="evidence" value="ECO:0007669"/>
    <property type="project" value="UniProtKB-KW"/>
</dbReference>
<evidence type="ECO:0000256" key="1">
    <source>
        <dbReference type="ARBA" id="ARBA00001933"/>
    </source>
</evidence>
<comment type="similarity">
    <text evidence="6">Belongs to the group II decarboxylase family.</text>
</comment>
<reference evidence="7 9" key="1">
    <citation type="submission" date="2018-02" db="EMBL/GenBank/DDBJ databases">
        <title>Fusarium culmorum secondary metabolites in fungal-bacterial-plant interactions.</title>
        <authorList>
            <person name="Schmidt R."/>
        </authorList>
    </citation>
    <scope>NUCLEOTIDE SEQUENCE [LARGE SCALE GENOMIC DNA]</scope>
    <source>
        <strain evidence="7 9">PV</strain>
    </source>
</reference>
<keyword evidence="2" id="KW-0210">Decarboxylase</keyword>
<dbReference type="EMBL" id="PVEM01000022">
    <property type="protein sequence ID" value="PTD02361.1"/>
    <property type="molecule type" value="Genomic_DNA"/>
</dbReference>